<comment type="caution">
    <text evidence="2">The sequence shown here is derived from an EMBL/GenBank/DDBJ whole genome shotgun (WGS) entry which is preliminary data.</text>
</comment>
<dbReference type="Proteomes" id="UP000287033">
    <property type="component" value="Unassembled WGS sequence"/>
</dbReference>
<gene>
    <name evidence="2" type="ORF">chiPu_0002081</name>
</gene>
<dbReference type="EMBL" id="BEZZ01000036">
    <property type="protein sequence ID" value="GCC23683.1"/>
    <property type="molecule type" value="Genomic_DNA"/>
</dbReference>
<dbReference type="PANTHER" id="PTHR16065:SF2">
    <property type="entry name" value="COILED-COIL DOMAIN CONTAINING 198"/>
    <property type="match status" value="1"/>
</dbReference>
<sequence>MVKRPAQADPGEAGTCMPGGYLPRSATAWQSPDKLLACGRRGLADTRPPESSLFARKKRTSSPERVPHAFSFESPLDDGERSIIKKHPPRKLEKLEPINCGTVITSEKSEGRQRACKTQAIHLQEQTELKRNLALETGNSNEKIKDVGAKKAREAAQNNSHQDQCYIAIAHDETFSKDDDNPWNDFISPMLFINDNVDNNNHFRISKQFMKNPTTWNNSSNSSSNDSLAYWMDNTRQSRRSLMRTKTERILVFDDFFDQEL</sequence>
<dbReference type="InterPro" id="IPR029235">
    <property type="entry name" value="FAME"/>
</dbReference>
<proteinExistence type="predicted"/>
<dbReference type="OrthoDB" id="6344011at2759"/>
<evidence type="ECO:0000256" key="1">
    <source>
        <dbReference type="SAM" id="MobiDB-lite"/>
    </source>
</evidence>
<protein>
    <submittedName>
        <fullName evidence="2">Uncharacterized protein</fullName>
    </submittedName>
</protein>
<dbReference type="Pfam" id="PF15398">
    <property type="entry name" value="DUF4619"/>
    <property type="match status" value="2"/>
</dbReference>
<dbReference type="AlphaFoldDB" id="A0A401RZV1"/>
<feature type="region of interest" description="Disordered" evidence="1">
    <location>
        <begin position="41"/>
        <end position="74"/>
    </location>
</feature>
<name>A0A401RZV1_CHIPU</name>
<dbReference type="PANTHER" id="PTHR16065">
    <property type="entry name" value="COILED-COIL DOMAIN CONTAINING 198"/>
    <property type="match status" value="1"/>
</dbReference>
<evidence type="ECO:0000313" key="2">
    <source>
        <dbReference type="EMBL" id="GCC23683.1"/>
    </source>
</evidence>
<accession>A0A401RZV1</accession>
<keyword evidence="3" id="KW-1185">Reference proteome</keyword>
<organism evidence="2 3">
    <name type="scientific">Chiloscyllium punctatum</name>
    <name type="common">Brownbanded bambooshark</name>
    <name type="synonym">Hemiscyllium punctatum</name>
    <dbReference type="NCBI Taxonomy" id="137246"/>
    <lineage>
        <taxon>Eukaryota</taxon>
        <taxon>Metazoa</taxon>
        <taxon>Chordata</taxon>
        <taxon>Craniata</taxon>
        <taxon>Vertebrata</taxon>
        <taxon>Chondrichthyes</taxon>
        <taxon>Elasmobranchii</taxon>
        <taxon>Galeomorphii</taxon>
        <taxon>Galeoidea</taxon>
        <taxon>Orectolobiformes</taxon>
        <taxon>Hemiscylliidae</taxon>
        <taxon>Chiloscyllium</taxon>
    </lineage>
</organism>
<evidence type="ECO:0000313" key="3">
    <source>
        <dbReference type="Proteomes" id="UP000287033"/>
    </source>
</evidence>
<reference evidence="2 3" key="1">
    <citation type="journal article" date="2018" name="Nat. Ecol. Evol.">
        <title>Shark genomes provide insights into elasmobranch evolution and the origin of vertebrates.</title>
        <authorList>
            <person name="Hara Y"/>
            <person name="Yamaguchi K"/>
            <person name="Onimaru K"/>
            <person name="Kadota M"/>
            <person name="Koyanagi M"/>
            <person name="Keeley SD"/>
            <person name="Tatsumi K"/>
            <person name="Tanaka K"/>
            <person name="Motone F"/>
            <person name="Kageyama Y"/>
            <person name="Nozu R"/>
            <person name="Adachi N"/>
            <person name="Nishimura O"/>
            <person name="Nakagawa R"/>
            <person name="Tanegashima C"/>
            <person name="Kiyatake I"/>
            <person name="Matsumoto R"/>
            <person name="Murakumo K"/>
            <person name="Nishida K"/>
            <person name="Terakita A"/>
            <person name="Kuratani S"/>
            <person name="Sato K"/>
            <person name="Hyodo S Kuraku.S."/>
        </authorList>
    </citation>
    <scope>NUCLEOTIDE SEQUENCE [LARGE SCALE GENOMIC DNA]</scope>
</reference>